<dbReference type="GO" id="GO:0005634">
    <property type="term" value="C:nucleus"/>
    <property type="evidence" value="ECO:0007669"/>
    <property type="project" value="UniProtKB-SubCell"/>
</dbReference>
<feature type="compositionally biased region" description="Polar residues" evidence="6">
    <location>
        <begin position="648"/>
        <end position="661"/>
    </location>
</feature>
<evidence type="ECO:0008006" key="9">
    <source>
        <dbReference type="Google" id="ProtNLM"/>
    </source>
</evidence>
<comment type="subcellular location">
    <subcellularLocation>
        <location evidence="1">Nucleus</location>
    </subcellularLocation>
</comment>
<dbReference type="PANTHER" id="PTHR13026:SF0">
    <property type="entry name" value="RIBOSOMAL RNA PROCESSING 1B"/>
    <property type="match status" value="1"/>
</dbReference>
<dbReference type="PANTHER" id="PTHR13026">
    <property type="entry name" value="NNP-1 PROTEIN NOVEL NUCLEAR PROTEIN 1 NOP52"/>
    <property type="match status" value="1"/>
</dbReference>
<comment type="caution">
    <text evidence="7">The sequence shown here is derived from an EMBL/GenBank/DDBJ whole genome shotgun (WGS) entry which is preliminary data.</text>
</comment>
<feature type="region of interest" description="Disordered" evidence="6">
    <location>
        <begin position="394"/>
        <end position="792"/>
    </location>
</feature>
<comment type="similarity">
    <text evidence="2">Belongs to the RRP1 family.</text>
</comment>
<keyword evidence="8" id="KW-1185">Reference proteome</keyword>
<gene>
    <name evidence="7" type="ORF">V5799_018708</name>
</gene>
<feature type="compositionally biased region" description="Acidic residues" evidence="6">
    <location>
        <begin position="422"/>
        <end position="444"/>
    </location>
</feature>
<keyword evidence="5" id="KW-0175">Coiled coil</keyword>
<dbReference type="GO" id="GO:0030688">
    <property type="term" value="C:preribosome, small subunit precursor"/>
    <property type="evidence" value="ECO:0007669"/>
    <property type="project" value="InterPro"/>
</dbReference>
<dbReference type="AlphaFoldDB" id="A0AAQ4EZJ0"/>
<evidence type="ECO:0000256" key="2">
    <source>
        <dbReference type="ARBA" id="ARBA00006374"/>
    </source>
</evidence>
<reference evidence="7 8" key="1">
    <citation type="journal article" date="2023" name="Arcadia Sci">
        <title>De novo assembly of a long-read Amblyomma americanum tick genome.</title>
        <authorList>
            <person name="Chou S."/>
            <person name="Poskanzer K.E."/>
            <person name="Rollins M."/>
            <person name="Thuy-Boun P.S."/>
        </authorList>
    </citation>
    <scope>NUCLEOTIDE SEQUENCE [LARGE SCALE GENOMIC DNA]</scope>
    <source>
        <strain evidence="7">F_SG_1</strain>
        <tissue evidence="7">Salivary glands</tissue>
    </source>
</reference>
<keyword evidence="3" id="KW-0698">rRNA processing</keyword>
<name>A0AAQ4EZJ0_AMBAM</name>
<evidence type="ECO:0000256" key="5">
    <source>
        <dbReference type="SAM" id="Coils"/>
    </source>
</evidence>
<feature type="compositionally biased region" description="Low complexity" evidence="6">
    <location>
        <begin position="606"/>
        <end position="615"/>
    </location>
</feature>
<evidence type="ECO:0000256" key="6">
    <source>
        <dbReference type="SAM" id="MobiDB-lite"/>
    </source>
</evidence>
<feature type="compositionally biased region" description="Basic residues" evidence="6">
    <location>
        <begin position="517"/>
        <end position="527"/>
    </location>
</feature>
<organism evidence="7 8">
    <name type="scientific">Amblyomma americanum</name>
    <name type="common">Lone star tick</name>
    <dbReference type="NCBI Taxonomy" id="6943"/>
    <lineage>
        <taxon>Eukaryota</taxon>
        <taxon>Metazoa</taxon>
        <taxon>Ecdysozoa</taxon>
        <taxon>Arthropoda</taxon>
        <taxon>Chelicerata</taxon>
        <taxon>Arachnida</taxon>
        <taxon>Acari</taxon>
        <taxon>Parasitiformes</taxon>
        <taxon>Ixodida</taxon>
        <taxon>Ixodoidea</taxon>
        <taxon>Ixodidae</taxon>
        <taxon>Amblyomminae</taxon>
        <taxon>Amblyomma</taxon>
    </lineage>
</organism>
<protein>
    <recommendedName>
        <fullName evidence="9">Nucleolar protein</fullName>
    </recommendedName>
</protein>
<accession>A0AAQ4EZJ0</accession>
<feature type="compositionally biased region" description="Polar residues" evidence="6">
    <location>
        <begin position="616"/>
        <end position="631"/>
    </location>
</feature>
<feature type="compositionally biased region" description="Basic residues" evidence="6">
    <location>
        <begin position="406"/>
        <end position="416"/>
    </location>
</feature>
<evidence type="ECO:0000256" key="1">
    <source>
        <dbReference type="ARBA" id="ARBA00004123"/>
    </source>
</evidence>
<feature type="region of interest" description="Disordered" evidence="6">
    <location>
        <begin position="240"/>
        <end position="259"/>
    </location>
</feature>
<feature type="compositionally biased region" description="Basic residues" evidence="6">
    <location>
        <begin position="696"/>
        <end position="709"/>
    </location>
</feature>
<feature type="compositionally biased region" description="Polar residues" evidence="6">
    <location>
        <begin position="674"/>
        <end position="690"/>
    </location>
</feature>
<dbReference type="Pfam" id="PF05997">
    <property type="entry name" value="Nop52"/>
    <property type="match status" value="1"/>
</dbReference>
<evidence type="ECO:0000256" key="4">
    <source>
        <dbReference type="ARBA" id="ARBA00023242"/>
    </source>
</evidence>
<feature type="compositionally biased region" description="Acidic residues" evidence="6">
    <location>
        <begin position="244"/>
        <end position="258"/>
    </location>
</feature>
<feature type="coiled-coil region" evidence="5">
    <location>
        <begin position="336"/>
        <end position="367"/>
    </location>
</feature>
<dbReference type="GO" id="GO:0006364">
    <property type="term" value="P:rRNA processing"/>
    <property type="evidence" value="ECO:0007669"/>
    <property type="project" value="UniProtKB-KW"/>
</dbReference>
<evidence type="ECO:0000313" key="7">
    <source>
        <dbReference type="EMBL" id="KAK8779952.1"/>
    </source>
</evidence>
<dbReference type="Proteomes" id="UP001321473">
    <property type="component" value="Unassembled WGS sequence"/>
</dbReference>
<evidence type="ECO:0000256" key="3">
    <source>
        <dbReference type="ARBA" id="ARBA00022552"/>
    </source>
</evidence>
<feature type="compositionally biased region" description="Basic and acidic residues" evidence="6">
    <location>
        <begin position="534"/>
        <end position="544"/>
    </location>
</feature>
<feature type="compositionally biased region" description="Basic and acidic residues" evidence="6">
    <location>
        <begin position="579"/>
        <end position="595"/>
    </location>
</feature>
<dbReference type="EMBL" id="JARKHS020009345">
    <property type="protein sequence ID" value="KAK8779952.1"/>
    <property type="molecule type" value="Genomic_DNA"/>
</dbReference>
<dbReference type="InterPro" id="IPR010301">
    <property type="entry name" value="RRP1"/>
</dbReference>
<evidence type="ECO:0000313" key="8">
    <source>
        <dbReference type="Proteomes" id="UP001321473"/>
    </source>
</evidence>
<proteinExistence type="inferred from homology"/>
<sequence>MPVSQEVHFAHHLAANEKVTRDRALRKLTRWIRAKSGRQDTVFTEESLMKLWKGLFFCMWMSDKPFVQQELASSIAGLVHCFAHQDQSLLFLDTFFKTMAHEWFAIDRFRLEKFMMLVRRCFRQGVVLAYSGGWKNENITKFCNTLKTTALCPNSQEIPLGLRLHVVDVFLQELARAHGGELTAEQAMLFLEPFLEILTQSNEQTLVDAVCKNVFFLLLDLDREAAELGVDPTTVKLKGCREADSDDSEQEEEDEDMYDEHGRVLEKGESSQDLPAVPFDYSMIADKLFNTLKASTLKPLNRAVITRMVKKFRAVIKEGLVRPPVEEVDVGDAITEDDIEAAANKLEEELEEELEEDRDEVVRLRKEREKTKPSFGFDSTSGAYEFIFNGDNSDGDQELGDEADNRKKHLKAKRLKKQSEELGSDQEETDTGSEFENSSGEDEGILQVKSIRKNHKKSSSPLQEPNKKSVEDDDKMLDVKGANRRRKQRSSAQDDEKVKNNKNALQEVAESCAPPSQKKRRKRKRKASQSSSVDEAKSPEEKKLKNCGKQVSEFNKTTGFSECESQKTASPVEGVSPLKETKKTVFLAKKADRLVLGKAPRKKSLNVKSNVKSPSTPVQQQSLKPVGSQKSPIDGQAQISLEEKKQKYSTGSLVQQQSLKSAQKLPVTKKKISENGQSPTSGQGQVSLEQKQQKLLGRRQARKEKKQRRLSAETKGWQVTPLKPGLGEAKQTSMPATPASGVACAGESPEGTEKAPGLQLSPVDKPGSLPLKKRLSIGGARSPSMGAVKEESEGMKAVEVACVKFPQSPLRNTVHPNGEQSAKTLPVKLPCTPKAKQPAAYFLRKCVSATKAELSKVF</sequence>
<keyword evidence="4" id="KW-0539">Nucleus</keyword>